<dbReference type="Pfam" id="PF13366">
    <property type="entry name" value="PDDEXK_3"/>
    <property type="match status" value="1"/>
</dbReference>
<sequence length="143" mass="16471">MCTTKALWSLSLKQIIKMDENEISKIVFESALKIHKVLGPGLLESAYEECLFYELRKYDLKVEKQKQLPLVYQEVRLDVGYRIDIIIEDKFIVEIKSVEALTDVHLAQLLTYLKLSNCKLGLLINFNVSLLKNGVRRVINGTL</sequence>
<gene>
    <name evidence="1" type="ORF">BC961_1107</name>
</gene>
<name>A0A3M0A0X8_9FLAO</name>
<evidence type="ECO:0000313" key="1">
    <source>
        <dbReference type="EMBL" id="RMA77119.1"/>
    </source>
</evidence>
<dbReference type="InterPro" id="IPR011604">
    <property type="entry name" value="PDDEXK-like_dom_sf"/>
</dbReference>
<dbReference type="EMBL" id="REFH01000008">
    <property type="protein sequence ID" value="RMA77119.1"/>
    <property type="molecule type" value="Genomic_DNA"/>
</dbReference>
<comment type="caution">
    <text evidence="1">The sequence shown here is derived from an EMBL/GenBank/DDBJ whole genome shotgun (WGS) entry which is preliminary data.</text>
</comment>
<proteinExistence type="predicted"/>
<dbReference type="NCBIfam" id="TIGR04256">
    <property type="entry name" value="GxxExxY"/>
    <property type="match status" value="1"/>
</dbReference>
<keyword evidence="2" id="KW-1185">Reference proteome</keyword>
<accession>A0A3M0A0X8</accession>
<dbReference type="Gene3D" id="3.90.320.10">
    <property type="match status" value="1"/>
</dbReference>
<dbReference type="AlphaFoldDB" id="A0A3M0A0X8"/>
<evidence type="ECO:0000313" key="2">
    <source>
        <dbReference type="Proteomes" id="UP000280368"/>
    </source>
</evidence>
<protein>
    <submittedName>
        <fullName evidence="1">GxxExxY protein</fullName>
    </submittedName>
</protein>
<reference evidence="1 2" key="1">
    <citation type="submission" date="2018-10" db="EMBL/GenBank/DDBJ databases">
        <title>Genomic Encyclopedia of Archaeal and Bacterial Type Strains, Phase II (KMG-II): from individual species to whole genera.</title>
        <authorList>
            <person name="Goeker M."/>
        </authorList>
    </citation>
    <scope>NUCLEOTIDE SEQUENCE [LARGE SCALE GENOMIC DNA]</scope>
    <source>
        <strain evidence="1 2">DSM 19727</strain>
    </source>
</reference>
<dbReference type="Proteomes" id="UP000280368">
    <property type="component" value="Unassembled WGS sequence"/>
</dbReference>
<organism evidence="1 2">
    <name type="scientific">Flavobacterium weaverense</name>
    <dbReference type="NCBI Taxonomy" id="271156"/>
    <lineage>
        <taxon>Bacteria</taxon>
        <taxon>Pseudomonadati</taxon>
        <taxon>Bacteroidota</taxon>
        <taxon>Flavobacteriia</taxon>
        <taxon>Flavobacteriales</taxon>
        <taxon>Flavobacteriaceae</taxon>
        <taxon>Flavobacterium</taxon>
    </lineage>
</organism>
<dbReference type="InterPro" id="IPR026350">
    <property type="entry name" value="GxxExxY"/>
</dbReference>